<protein>
    <submittedName>
        <fullName evidence="2">Uncharacterized protein</fullName>
    </submittedName>
</protein>
<dbReference type="OrthoDB" id="442460at2759"/>
<organism evidence="2 3">
    <name type="scientific">Olea europaea subsp. europaea</name>
    <dbReference type="NCBI Taxonomy" id="158383"/>
    <lineage>
        <taxon>Eukaryota</taxon>
        <taxon>Viridiplantae</taxon>
        <taxon>Streptophyta</taxon>
        <taxon>Embryophyta</taxon>
        <taxon>Tracheophyta</taxon>
        <taxon>Spermatophyta</taxon>
        <taxon>Magnoliopsida</taxon>
        <taxon>eudicotyledons</taxon>
        <taxon>Gunneridae</taxon>
        <taxon>Pentapetalae</taxon>
        <taxon>asterids</taxon>
        <taxon>lamiids</taxon>
        <taxon>Lamiales</taxon>
        <taxon>Oleaceae</taxon>
        <taxon>Oleeae</taxon>
        <taxon>Olea</taxon>
    </lineage>
</organism>
<comment type="caution">
    <text evidence="2">The sequence shown here is derived from an EMBL/GenBank/DDBJ whole genome shotgun (WGS) entry which is preliminary data.</text>
</comment>
<dbReference type="PANTHER" id="PTHR47764">
    <property type="entry name" value="UBIQUITIN-LIKE-SPECIFIC PROTEASE 2B-RELATED"/>
    <property type="match status" value="1"/>
</dbReference>
<reference evidence="2 3" key="1">
    <citation type="submission" date="2019-12" db="EMBL/GenBank/DDBJ databases">
        <authorList>
            <person name="Alioto T."/>
            <person name="Alioto T."/>
            <person name="Gomez Garrido J."/>
        </authorList>
    </citation>
    <scope>NUCLEOTIDE SEQUENCE [LARGE SCALE GENOMIC DNA]</scope>
</reference>
<feature type="region of interest" description="Disordered" evidence="1">
    <location>
        <begin position="91"/>
        <end position="123"/>
    </location>
</feature>
<sequence>MKSSRNSLDVFEFKEEDELTKMAANSNSSKYSFLHRDPEDCANKKMPGVSDVQHVNSRSREQCAAVRYNKLDCGMDYSNCAFPESVLKEESAVMTSVPNQSTSERSPSSAIPQDDASNDGSSSENCFSGWDMLNADWFPPSEASLKRAHMERLIYDLLENHLEGGSPSCASYKNCSSDIPRPLGGI</sequence>
<name>A0A8S0RQ06_OLEEU</name>
<dbReference type="AlphaFoldDB" id="A0A8S0RQ06"/>
<gene>
    <name evidence="2" type="ORF">OLEA9_A047981</name>
</gene>
<dbReference type="PANTHER" id="PTHR47764:SF2">
    <property type="entry name" value="UBIQUITIN-LIKE PROTEASE FAMILY PROFILE DOMAIN-CONTAINING PROTEIN"/>
    <property type="match status" value="1"/>
</dbReference>
<evidence type="ECO:0000313" key="2">
    <source>
        <dbReference type="EMBL" id="CAA2982065.1"/>
    </source>
</evidence>
<dbReference type="EMBL" id="CACTIH010003686">
    <property type="protein sequence ID" value="CAA2982065.1"/>
    <property type="molecule type" value="Genomic_DNA"/>
</dbReference>
<dbReference type="Gramene" id="OE9A047981T1">
    <property type="protein sequence ID" value="OE9A047981C1"/>
    <property type="gene ID" value="OE9A047981"/>
</dbReference>
<dbReference type="Proteomes" id="UP000594638">
    <property type="component" value="Unassembled WGS sequence"/>
</dbReference>
<accession>A0A8S0RQ06</accession>
<feature type="compositionally biased region" description="Polar residues" evidence="1">
    <location>
        <begin position="93"/>
        <end position="111"/>
    </location>
</feature>
<proteinExistence type="predicted"/>
<evidence type="ECO:0000256" key="1">
    <source>
        <dbReference type="SAM" id="MobiDB-lite"/>
    </source>
</evidence>
<keyword evidence="3" id="KW-1185">Reference proteome</keyword>
<evidence type="ECO:0000313" key="3">
    <source>
        <dbReference type="Proteomes" id="UP000594638"/>
    </source>
</evidence>